<dbReference type="Pfam" id="PF13561">
    <property type="entry name" value="adh_short_C2"/>
    <property type="match status" value="1"/>
</dbReference>
<dbReference type="SUPFAM" id="SSF51735">
    <property type="entry name" value="NAD(P)-binding Rossmann-fold domains"/>
    <property type="match status" value="1"/>
</dbReference>
<evidence type="ECO:0000313" key="3">
    <source>
        <dbReference type="EMBL" id="MBX8632172.1"/>
    </source>
</evidence>
<comment type="similarity">
    <text evidence="1">Belongs to the short-chain dehydrogenases/reductases (SDR) family.</text>
</comment>
<dbReference type="PRINTS" id="PR00081">
    <property type="entry name" value="GDHRDH"/>
</dbReference>
<evidence type="ECO:0000256" key="2">
    <source>
        <dbReference type="ARBA" id="ARBA00023002"/>
    </source>
</evidence>
<keyword evidence="2" id="KW-0560">Oxidoreductase</keyword>
<organism evidence="3 4">
    <name type="scientific">Candidatus Sysuiplasma superficiale</name>
    <dbReference type="NCBI Taxonomy" id="2823368"/>
    <lineage>
        <taxon>Archaea</taxon>
        <taxon>Methanobacteriati</taxon>
        <taxon>Thermoplasmatota</taxon>
        <taxon>Thermoplasmata</taxon>
        <taxon>Candidatus Sysuiplasmatales</taxon>
        <taxon>Candidatus Sysuiplasmataceae</taxon>
        <taxon>Candidatus Sysuiplasma</taxon>
    </lineage>
</organism>
<dbReference type="AlphaFoldDB" id="A0A8J8CG16"/>
<dbReference type="InterPro" id="IPR002347">
    <property type="entry name" value="SDR_fam"/>
</dbReference>
<proteinExistence type="inferred from homology"/>
<dbReference type="Gene3D" id="3.40.50.720">
    <property type="entry name" value="NAD(P)-binding Rossmann-like Domain"/>
    <property type="match status" value="1"/>
</dbReference>
<gene>
    <name evidence="3" type="ORF">J9259_06620</name>
</gene>
<sequence>MGGRLRERRVLVVGGSGNIGSAIVRALAAEGAFVAMASRAGQRLKDASQRMKKDGFDVFAVVLDVTSPESVDEAVHLLGSHWGGIDVLFNCAGTGMAEFNPGFAHSAIPFYSYRLNALRTAMDTDYFGCLAVMQAFIPVFREQGRGMIVNVSIDQDMANLRGFAPIFPAKAAVNALTAIAAREFEGSGISVNLLTPGGFVGGGMIPPDAPEENFGKLLSPEVMADAAVFLASDEASGINGRHIVAREFSRETFLNH</sequence>
<dbReference type="CDD" id="cd05233">
    <property type="entry name" value="SDR_c"/>
    <property type="match status" value="1"/>
</dbReference>
<dbReference type="PANTHER" id="PTHR43669">
    <property type="entry name" value="5-KETO-D-GLUCONATE 5-REDUCTASE"/>
    <property type="match status" value="1"/>
</dbReference>
<evidence type="ECO:0000256" key="1">
    <source>
        <dbReference type="ARBA" id="ARBA00006484"/>
    </source>
</evidence>
<dbReference type="EMBL" id="JAGVSJ010000016">
    <property type="protein sequence ID" value="MBX8632172.1"/>
    <property type="molecule type" value="Genomic_DNA"/>
</dbReference>
<protein>
    <submittedName>
        <fullName evidence="3">SDR family oxidoreductase</fullName>
    </submittedName>
</protein>
<dbReference type="GO" id="GO:0016491">
    <property type="term" value="F:oxidoreductase activity"/>
    <property type="evidence" value="ECO:0007669"/>
    <property type="project" value="UniProtKB-KW"/>
</dbReference>
<evidence type="ECO:0000313" key="4">
    <source>
        <dbReference type="Proteomes" id="UP000716004"/>
    </source>
</evidence>
<reference evidence="3" key="1">
    <citation type="submission" date="2021-04" db="EMBL/GenBank/DDBJ databases">
        <title>Genomic insights into ecological role and evolution of a novel Thermoplasmata order Candidatus Sysuiplasmatales.</title>
        <authorList>
            <person name="Yuan Y."/>
        </authorList>
    </citation>
    <scope>NUCLEOTIDE SEQUENCE</scope>
    <source>
        <strain evidence="3">YP2-bin.285</strain>
    </source>
</reference>
<comment type="caution">
    <text evidence="3">The sequence shown here is derived from an EMBL/GenBank/DDBJ whole genome shotgun (WGS) entry which is preliminary data.</text>
</comment>
<name>A0A8J8CG16_9ARCH</name>
<dbReference type="PANTHER" id="PTHR43669:SF3">
    <property type="entry name" value="ALCOHOL DEHYDROGENASE, PUTATIVE (AFU_ORTHOLOGUE AFUA_3G03445)-RELATED"/>
    <property type="match status" value="1"/>
</dbReference>
<accession>A0A8J8CG16</accession>
<dbReference type="InterPro" id="IPR036291">
    <property type="entry name" value="NAD(P)-bd_dom_sf"/>
</dbReference>
<dbReference type="Proteomes" id="UP000716004">
    <property type="component" value="Unassembled WGS sequence"/>
</dbReference>